<accession>A0ABU2LV34</accession>
<evidence type="ECO:0000313" key="3">
    <source>
        <dbReference type="Proteomes" id="UP001183420"/>
    </source>
</evidence>
<sequence>MPHPAPDRRNEALARALAQADITARELARRVNHHLEAAGHSARIDPSGPYAWLRGYTPRSPAVRRATALALTRATGITYHPRRLWPDVADPDEPGHPPLDDLTGPHDLPNVLRLTATWASLTPTEQAAAPPVDGTRLITSALDAATLPLPASPRRRPSSPENVLPPMATHLETQLTDLRRLDDRTGGSAISQRWVTHALTGVIDLIQHARYTPDTGQRLLRTAAGLAQLAGWTAFDGNQPGSAQRFHLFALRLARAADDTDAIANNLGQLAYQAAAAGHTTEALRLATAAVDTARRARPVVRARALGRLATAHAAAGDLHAHRTTADACRALLATARPEDTPEDLYYLTPRQLDAEAGHALVLLATTYPAKRTALLNQATQLLTPLALTTSDGYHRSALLHGVHLAHAHLLDHDRHQAADTLNAIAERLPAVQSFRCRAMVLQLRRNAARRLPTTTRRALDTALSGI</sequence>
<feature type="region of interest" description="Disordered" evidence="1">
    <location>
        <begin position="85"/>
        <end position="105"/>
    </location>
</feature>
<dbReference type="Gene3D" id="1.25.40.10">
    <property type="entry name" value="Tetratricopeptide repeat domain"/>
    <property type="match status" value="1"/>
</dbReference>
<dbReference type="RefSeq" id="WP_311601638.1">
    <property type="nucleotide sequence ID" value="NZ_JAVREM010000040.1"/>
</dbReference>
<gene>
    <name evidence="2" type="ORF">RNC47_24125</name>
</gene>
<reference evidence="3" key="1">
    <citation type="submission" date="2023-07" db="EMBL/GenBank/DDBJ databases">
        <title>30 novel species of actinomycetes from the DSMZ collection.</title>
        <authorList>
            <person name="Nouioui I."/>
        </authorList>
    </citation>
    <scope>NUCLEOTIDE SEQUENCE [LARGE SCALE GENOMIC DNA]</scope>
    <source>
        <strain evidence="3">DSM 44918</strain>
    </source>
</reference>
<comment type="caution">
    <text evidence="2">The sequence shown here is derived from an EMBL/GenBank/DDBJ whole genome shotgun (WGS) entry which is preliminary data.</text>
</comment>
<evidence type="ECO:0000313" key="2">
    <source>
        <dbReference type="EMBL" id="MDT0321421.1"/>
    </source>
</evidence>
<name>A0ABU2LV34_9ACTN</name>
<proteinExistence type="predicted"/>
<evidence type="ECO:0008006" key="4">
    <source>
        <dbReference type="Google" id="ProtNLM"/>
    </source>
</evidence>
<dbReference type="Proteomes" id="UP001183420">
    <property type="component" value="Unassembled WGS sequence"/>
</dbReference>
<organism evidence="2 3">
    <name type="scientific">Streptomyces millisiae</name>
    <dbReference type="NCBI Taxonomy" id="3075542"/>
    <lineage>
        <taxon>Bacteria</taxon>
        <taxon>Bacillati</taxon>
        <taxon>Actinomycetota</taxon>
        <taxon>Actinomycetes</taxon>
        <taxon>Kitasatosporales</taxon>
        <taxon>Streptomycetaceae</taxon>
        <taxon>Streptomyces</taxon>
    </lineage>
</organism>
<keyword evidence="3" id="KW-1185">Reference proteome</keyword>
<evidence type="ECO:0000256" key="1">
    <source>
        <dbReference type="SAM" id="MobiDB-lite"/>
    </source>
</evidence>
<dbReference type="EMBL" id="JAVREM010000040">
    <property type="protein sequence ID" value="MDT0321421.1"/>
    <property type="molecule type" value="Genomic_DNA"/>
</dbReference>
<dbReference type="InterPro" id="IPR011990">
    <property type="entry name" value="TPR-like_helical_dom_sf"/>
</dbReference>
<protein>
    <recommendedName>
        <fullName evidence="4">Transcriptional regulator</fullName>
    </recommendedName>
</protein>